<organism evidence="1">
    <name type="scientific">bioreactor metagenome</name>
    <dbReference type="NCBI Taxonomy" id="1076179"/>
    <lineage>
        <taxon>unclassified sequences</taxon>
        <taxon>metagenomes</taxon>
        <taxon>ecological metagenomes</taxon>
    </lineage>
</organism>
<proteinExistence type="predicted"/>
<gene>
    <name evidence="1" type="ORF">SDC9_93688</name>
</gene>
<dbReference type="SUPFAM" id="SSF51735">
    <property type="entry name" value="NAD(P)-binding Rossmann-fold domains"/>
    <property type="match status" value="1"/>
</dbReference>
<dbReference type="InterPro" id="IPR036291">
    <property type="entry name" value="NAD(P)-bd_dom_sf"/>
</dbReference>
<reference evidence="1" key="1">
    <citation type="submission" date="2019-08" db="EMBL/GenBank/DDBJ databases">
        <authorList>
            <person name="Kucharzyk K."/>
            <person name="Murdoch R.W."/>
            <person name="Higgins S."/>
            <person name="Loffler F."/>
        </authorList>
    </citation>
    <scope>NUCLEOTIDE SEQUENCE</scope>
</reference>
<sequence>MSKRDAELYILSKKINQSAKQTYILRPTMIHGKGNKGNLNLLYEFVRKGIPWPLGAYENKRSFTSIDNLIFIIQNLIDHDIEGGVYQIADDDAISTRDLIAIISETLNKPTRIWDINKSLINFLALVGSKLNLPFNQERVKKLTENYIVSNEKIKKAIGIQKMPVATVEGLTKSIKSFIK</sequence>
<dbReference type="AlphaFoldDB" id="A0A645A3Z4"/>
<comment type="caution">
    <text evidence="1">The sequence shown here is derived from an EMBL/GenBank/DDBJ whole genome shotgun (WGS) entry which is preliminary data.</text>
</comment>
<evidence type="ECO:0008006" key="2">
    <source>
        <dbReference type="Google" id="ProtNLM"/>
    </source>
</evidence>
<dbReference type="Gene3D" id="3.40.50.720">
    <property type="entry name" value="NAD(P)-binding Rossmann-like Domain"/>
    <property type="match status" value="1"/>
</dbReference>
<protein>
    <recommendedName>
        <fullName evidence="2">NAD-dependent epimerase/dehydratase domain-containing protein</fullName>
    </recommendedName>
</protein>
<name>A0A645A3Z4_9ZZZZ</name>
<dbReference type="EMBL" id="VSSQ01011500">
    <property type="protein sequence ID" value="MPM46981.1"/>
    <property type="molecule type" value="Genomic_DNA"/>
</dbReference>
<accession>A0A645A3Z4</accession>
<evidence type="ECO:0000313" key="1">
    <source>
        <dbReference type="EMBL" id="MPM46981.1"/>
    </source>
</evidence>